<evidence type="ECO:0000313" key="2">
    <source>
        <dbReference type="EMBL" id="PPQ94304.1"/>
    </source>
</evidence>
<protein>
    <submittedName>
        <fullName evidence="2">Uncharacterized protein</fullName>
    </submittedName>
</protein>
<keyword evidence="3" id="KW-1185">Reference proteome</keyword>
<evidence type="ECO:0000313" key="3">
    <source>
        <dbReference type="Proteomes" id="UP000283269"/>
    </source>
</evidence>
<accession>A0A409XUE7</accession>
<dbReference type="InParanoid" id="A0A409XUE7"/>
<sequence>MSSSKTLTLIILSLLALSSIYFIIVLQFQNGTMLILDSLTSETPQVLPPGPADSLIPLRQVYTKVWPLDMQVNRMTPFFWPLVSGILPELSLFGVYMAGQLVASETLIIVEGERRGNNGRVISYSTVWGLTWQNLPWGLVQPVYSFVHLLTASSSTPTITSVTGYTNAISSIPLAITTGYILPSVLMCIPSPQYISHQTHQALVFTWQLFPLWIGLAHAFFIKVSSTNAKNDPIKSLRNTYIFALLIACLSHLSIAGAVLALLYAPAPVQSYLQDILPPSFLPSNPALVFTPFPPHIPPFSKEQVSELSVGVLSLLQYDTIFAGFSSLLWASHLLHSCRRHHNVQSPTLGAVLLTLLFGPCGAALATMWKRDEEVFATAVRVPGKTVGNSKKDI</sequence>
<dbReference type="STRING" id="93625.A0A409XUE7"/>
<keyword evidence="1" id="KW-0812">Transmembrane</keyword>
<proteinExistence type="predicted"/>
<dbReference type="AlphaFoldDB" id="A0A409XUE7"/>
<keyword evidence="1" id="KW-0472">Membrane</keyword>
<comment type="caution">
    <text evidence="2">The sequence shown here is derived from an EMBL/GenBank/DDBJ whole genome shotgun (WGS) entry which is preliminary data.</text>
</comment>
<name>A0A409XUE7_PSICY</name>
<feature type="transmembrane region" description="Helical" evidence="1">
    <location>
        <begin position="348"/>
        <end position="369"/>
    </location>
</feature>
<feature type="transmembrane region" description="Helical" evidence="1">
    <location>
        <begin position="315"/>
        <end position="336"/>
    </location>
</feature>
<organism evidence="2 3">
    <name type="scientific">Psilocybe cyanescens</name>
    <dbReference type="NCBI Taxonomy" id="93625"/>
    <lineage>
        <taxon>Eukaryota</taxon>
        <taxon>Fungi</taxon>
        <taxon>Dikarya</taxon>
        <taxon>Basidiomycota</taxon>
        <taxon>Agaricomycotina</taxon>
        <taxon>Agaricomycetes</taxon>
        <taxon>Agaricomycetidae</taxon>
        <taxon>Agaricales</taxon>
        <taxon>Agaricineae</taxon>
        <taxon>Strophariaceae</taxon>
        <taxon>Psilocybe</taxon>
    </lineage>
</organism>
<evidence type="ECO:0000256" key="1">
    <source>
        <dbReference type="SAM" id="Phobius"/>
    </source>
</evidence>
<keyword evidence="1" id="KW-1133">Transmembrane helix</keyword>
<dbReference type="EMBL" id="NHYD01000400">
    <property type="protein sequence ID" value="PPQ94304.1"/>
    <property type="molecule type" value="Genomic_DNA"/>
</dbReference>
<gene>
    <name evidence="2" type="ORF">CVT25_004961</name>
</gene>
<dbReference type="OrthoDB" id="3021399at2759"/>
<dbReference type="Proteomes" id="UP000283269">
    <property type="component" value="Unassembled WGS sequence"/>
</dbReference>
<feature type="transmembrane region" description="Helical" evidence="1">
    <location>
        <begin position="241"/>
        <end position="265"/>
    </location>
</feature>
<reference evidence="2 3" key="1">
    <citation type="journal article" date="2018" name="Evol. Lett.">
        <title>Horizontal gene cluster transfer increased hallucinogenic mushroom diversity.</title>
        <authorList>
            <person name="Reynolds H.T."/>
            <person name="Vijayakumar V."/>
            <person name="Gluck-Thaler E."/>
            <person name="Korotkin H.B."/>
            <person name="Matheny P.B."/>
            <person name="Slot J.C."/>
        </authorList>
    </citation>
    <scope>NUCLEOTIDE SEQUENCE [LARGE SCALE GENOMIC DNA]</scope>
    <source>
        <strain evidence="2 3">2631</strain>
    </source>
</reference>
<feature type="transmembrane region" description="Helical" evidence="1">
    <location>
        <begin position="202"/>
        <end position="221"/>
    </location>
</feature>